<proteinExistence type="inferred from homology"/>
<dbReference type="Proteomes" id="UP001055712">
    <property type="component" value="Unassembled WGS sequence"/>
</dbReference>
<dbReference type="SUPFAM" id="SSF160219">
    <property type="entry name" value="AMPKBI-like"/>
    <property type="match status" value="1"/>
</dbReference>
<dbReference type="InterPro" id="IPR037256">
    <property type="entry name" value="ASC_dom_sf"/>
</dbReference>
<reference evidence="4" key="1">
    <citation type="journal article" date="2019" name="Plant J.">
        <title>Chlorella vulgaris genome assembly and annotation reveals the molecular basis for metabolic acclimation to high light conditions.</title>
        <authorList>
            <person name="Cecchin M."/>
            <person name="Marcolungo L."/>
            <person name="Rossato M."/>
            <person name="Girolomoni L."/>
            <person name="Cosentino E."/>
            <person name="Cuine S."/>
            <person name="Li-Beisson Y."/>
            <person name="Delledonne M."/>
            <person name="Ballottari M."/>
        </authorList>
    </citation>
    <scope>NUCLEOTIDE SEQUENCE</scope>
    <source>
        <strain evidence="4">211/11P</strain>
    </source>
</reference>
<dbReference type="InterPro" id="IPR014756">
    <property type="entry name" value="Ig_E-set"/>
</dbReference>
<evidence type="ECO:0000256" key="1">
    <source>
        <dbReference type="ARBA" id="ARBA00010926"/>
    </source>
</evidence>
<protein>
    <recommendedName>
        <fullName evidence="3">Association with the SNF1 complex (ASC) domain-containing protein</fullName>
    </recommendedName>
</protein>
<dbReference type="AlphaFoldDB" id="A0A9D4TSQ7"/>
<comment type="caution">
    <text evidence="4">The sequence shown here is derived from an EMBL/GenBank/DDBJ whole genome shotgun (WGS) entry which is preliminary data.</text>
</comment>
<dbReference type="PANTHER" id="PTHR46316">
    <property type="entry name" value="SNF1-RELATED PROTEIN KINASE REGULATORY SUBUNIT BETA-1"/>
    <property type="match status" value="1"/>
</dbReference>
<dbReference type="Pfam" id="PF04739">
    <property type="entry name" value="AMPKBI"/>
    <property type="match status" value="1"/>
</dbReference>
<evidence type="ECO:0000313" key="5">
    <source>
        <dbReference type="Proteomes" id="UP001055712"/>
    </source>
</evidence>
<accession>A0A9D4TSQ7</accession>
<sequence>MGQTQGKARARGAGPAGGGQAAGEYEDGPHSFGRGSPPIPGSPLTYSPQVPMEPISKGEEFGRGGSVYGQSEFAGWGAHPKLVPTVIVWAHGGNHVELEGSFDSWTQRYTMQRSGKDFTLVKLVPPGVYQYKFIVDGQWRHDPNLTSMYDDQGNINNVMEVQEYVPENLESLVGFDPPPSPPSSYTSPPPATEDFLKEPPVMPPQLQLSLLNVPPAMDAIAALPRPQHVILNHIYLQRMTTSTHAMVVGTTHRYRSKYVTTVMYKPKKRVQPAGQPQPASSDVSMHGGHGGGSHVPRAGQGGTSQTSPMLG</sequence>
<dbReference type="InterPro" id="IPR043554">
    <property type="entry name" value="KINB"/>
</dbReference>
<feature type="region of interest" description="Disordered" evidence="2">
    <location>
        <begin position="173"/>
        <end position="200"/>
    </location>
</feature>
<dbReference type="PANTHER" id="PTHR46316:SF2">
    <property type="entry name" value="SNF1-RELATED PROTEIN KINASE REGULATORY SUBUNIT BETA-2"/>
    <property type="match status" value="1"/>
</dbReference>
<evidence type="ECO:0000313" key="4">
    <source>
        <dbReference type="EMBL" id="KAI3433686.1"/>
    </source>
</evidence>
<dbReference type="Gene3D" id="2.60.40.10">
    <property type="entry name" value="Immunoglobulins"/>
    <property type="match status" value="1"/>
</dbReference>
<gene>
    <name evidence="4" type="ORF">D9Q98_003495</name>
</gene>
<comment type="similarity">
    <text evidence="1">Belongs to the 5'-AMP-activated protein kinase beta subunit family.</text>
</comment>
<dbReference type="InterPro" id="IPR006828">
    <property type="entry name" value="ASC_dom"/>
</dbReference>
<dbReference type="SMART" id="SM01010">
    <property type="entry name" value="AMPKBI"/>
    <property type="match status" value="1"/>
</dbReference>
<organism evidence="4 5">
    <name type="scientific">Chlorella vulgaris</name>
    <name type="common">Green alga</name>
    <dbReference type="NCBI Taxonomy" id="3077"/>
    <lineage>
        <taxon>Eukaryota</taxon>
        <taxon>Viridiplantae</taxon>
        <taxon>Chlorophyta</taxon>
        <taxon>core chlorophytes</taxon>
        <taxon>Trebouxiophyceae</taxon>
        <taxon>Chlorellales</taxon>
        <taxon>Chlorellaceae</taxon>
        <taxon>Chlorella clade</taxon>
        <taxon>Chlorella</taxon>
    </lineage>
</organism>
<feature type="region of interest" description="Disordered" evidence="2">
    <location>
        <begin position="1"/>
        <end position="47"/>
    </location>
</feature>
<evidence type="ECO:0000259" key="3">
    <source>
        <dbReference type="SMART" id="SM01010"/>
    </source>
</evidence>
<evidence type="ECO:0000256" key="2">
    <source>
        <dbReference type="SAM" id="MobiDB-lite"/>
    </source>
</evidence>
<feature type="compositionally biased region" description="Low complexity" evidence="2">
    <location>
        <begin position="1"/>
        <end position="13"/>
    </location>
</feature>
<reference evidence="4" key="2">
    <citation type="submission" date="2020-11" db="EMBL/GenBank/DDBJ databases">
        <authorList>
            <person name="Cecchin M."/>
            <person name="Marcolungo L."/>
            <person name="Rossato M."/>
            <person name="Girolomoni L."/>
            <person name="Cosentino E."/>
            <person name="Cuine S."/>
            <person name="Li-Beisson Y."/>
            <person name="Delledonne M."/>
            <person name="Ballottari M."/>
        </authorList>
    </citation>
    <scope>NUCLEOTIDE SEQUENCE</scope>
    <source>
        <strain evidence="4">211/11P</strain>
        <tissue evidence="4">Whole cell</tissue>
    </source>
</reference>
<feature type="region of interest" description="Disordered" evidence="2">
    <location>
        <begin position="266"/>
        <end position="311"/>
    </location>
</feature>
<dbReference type="SUPFAM" id="SSF81296">
    <property type="entry name" value="E set domains"/>
    <property type="match status" value="1"/>
</dbReference>
<dbReference type="OrthoDB" id="531008at2759"/>
<dbReference type="CDD" id="cd02859">
    <property type="entry name" value="E_set_AMPKbeta_like_N"/>
    <property type="match status" value="1"/>
</dbReference>
<feature type="compositionally biased region" description="Pro residues" evidence="2">
    <location>
        <begin position="176"/>
        <end position="191"/>
    </location>
</feature>
<dbReference type="GO" id="GO:0005737">
    <property type="term" value="C:cytoplasm"/>
    <property type="evidence" value="ECO:0007669"/>
    <property type="project" value="UniProtKB-ARBA"/>
</dbReference>
<dbReference type="EMBL" id="SIDB01000004">
    <property type="protein sequence ID" value="KAI3433686.1"/>
    <property type="molecule type" value="Genomic_DNA"/>
</dbReference>
<dbReference type="InterPro" id="IPR013783">
    <property type="entry name" value="Ig-like_fold"/>
</dbReference>
<keyword evidence="5" id="KW-1185">Reference proteome</keyword>
<name>A0A9D4TSQ7_CHLVU</name>
<dbReference type="Pfam" id="PF16561">
    <property type="entry name" value="AMPK1_CBM"/>
    <property type="match status" value="1"/>
</dbReference>
<dbReference type="InterPro" id="IPR032640">
    <property type="entry name" value="AMPK1_CBM"/>
</dbReference>
<dbReference type="Gene3D" id="6.20.250.60">
    <property type="match status" value="1"/>
</dbReference>
<feature type="domain" description="Association with the SNF1 complex (ASC)" evidence="3">
    <location>
        <begin position="178"/>
        <end position="267"/>
    </location>
</feature>